<feature type="region of interest" description="Disordered" evidence="1">
    <location>
        <begin position="30"/>
        <end position="60"/>
    </location>
</feature>
<keyword evidence="3" id="KW-1185">Reference proteome</keyword>
<dbReference type="EMBL" id="JBDFQZ010000002">
    <property type="protein sequence ID" value="KAK9750932.1"/>
    <property type="molecule type" value="Genomic_DNA"/>
</dbReference>
<dbReference type="AlphaFoldDB" id="A0AAW1MY73"/>
<gene>
    <name evidence="2" type="ORF">RND81_02G230500</name>
</gene>
<feature type="compositionally biased region" description="Gly residues" evidence="1">
    <location>
        <begin position="40"/>
        <end position="52"/>
    </location>
</feature>
<reference evidence="2" key="1">
    <citation type="submission" date="2024-03" db="EMBL/GenBank/DDBJ databases">
        <title>WGS assembly of Saponaria officinalis var. Norfolk2.</title>
        <authorList>
            <person name="Jenkins J."/>
            <person name="Shu S."/>
            <person name="Grimwood J."/>
            <person name="Barry K."/>
            <person name="Goodstein D."/>
            <person name="Schmutz J."/>
            <person name="Leebens-Mack J."/>
            <person name="Osbourn A."/>
        </authorList>
    </citation>
    <scope>NUCLEOTIDE SEQUENCE [LARGE SCALE GENOMIC DNA]</scope>
    <source>
        <strain evidence="2">JIC</strain>
    </source>
</reference>
<proteinExistence type="predicted"/>
<evidence type="ECO:0000256" key="1">
    <source>
        <dbReference type="SAM" id="MobiDB-lite"/>
    </source>
</evidence>
<evidence type="ECO:0008006" key="4">
    <source>
        <dbReference type="Google" id="ProtNLM"/>
    </source>
</evidence>
<name>A0AAW1MY73_SAPOF</name>
<organism evidence="2 3">
    <name type="scientific">Saponaria officinalis</name>
    <name type="common">Common soapwort</name>
    <name type="synonym">Lychnis saponaria</name>
    <dbReference type="NCBI Taxonomy" id="3572"/>
    <lineage>
        <taxon>Eukaryota</taxon>
        <taxon>Viridiplantae</taxon>
        <taxon>Streptophyta</taxon>
        <taxon>Embryophyta</taxon>
        <taxon>Tracheophyta</taxon>
        <taxon>Spermatophyta</taxon>
        <taxon>Magnoliopsida</taxon>
        <taxon>eudicotyledons</taxon>
        <taxon>Gunneridae</taxon>
        <taxon>Pentapetalae</taxon>
        <taxon>Caryophyllales</taxon>
        <taxon>Caryophyllaceae</taxon>
        <taxon>Caryophylleae</taxon>
        <taxon>Saponaria</taxon>
    </lineage>
</organism>
<protein>
    <recommendedName>
        <fullName evidence="4">CCHC-type domain-containing protein</fullName>
    </recommendedName>
</protein>
<comment type="caution">
    <text evidence="2">The sequence shown here is derived from an EMBL/GenBank/DDBJ whole genome shotgun (WGS) entry which is preliminary data.</text>
</comment>
<evidence type="ECO:0000313" key="2">
    <source>
        <dbReference type="EMBL" id="KAK9750932.1"/>
    </source>
</evidence>
<evidence type="ECO:0000313" key="3">
    <source>
        <dbReference type="Proteomes" id="UP001443914"/>
    </source>
</evidence>
<sequence length="133" mass="14640">MSSLLAHEARARKFFPMVEEKAFSVKRVSSAKGKTNNAGRGNGRGGILGRGRGGGRERGQGRSIQCRCCKKYGHKKADCWFKQNDEQKANFAEKADDESKLFMAHSPFNEPADGVWFVDSGCNTPILNGQNLT</sequence>
<accession>A0AAW1MY73</accession>
<dbReference type="Proteomes" id="UP001443914">
    <property type="component" value="Unassembled WGS sequence"/>
</dbReference>